<feature type="region of interest" description="Disordered" evidence="1">
    <location>
        <begin position="1"/>
        <end position="21"/>
    </location>
</feature>
<accession>A0A4Y9ZV12</accession>
<comment type="caution">
    <text evidence="2">The sequence shown here is derived from an EMBL/GenBank/DDBJ whole genome shotgun (WGS) entry which is preliminary data.</text>
</comment>
<name>A0A4Y9ZV12_9AGAM</name>
<feature type="compositionally biased region" description="Acidic residues" evidence="1">
    <location>
        <begin position="12"/>
        <end position="21"/>
    </location>
</feature>
<dbReference type="Proteomes" id="UP000298061">
    <property type="component" value="Unassembled WGS sequence"/>
</dbReference>
<sequence length="182" mass="20144">MQSSSSKWCMEQDTDMLDDSDVDNAVPVLKLKKRAYRKEEPERTKNTSEVAVGLGQGSSHNMDNGQQLDGDECELGSYNVPSPLYDHAPSFAFEQPPVDSPIPGLGTDTVLTNEDLDDDPWADEVDIQTDSDCDVEDSYGALELEDPFFVAFDHVSEGFVWEAQLDGMYIVVLDSLDLLSLI</sequence>
<dbReference type="EMBL" id="SFCI01000946">
    <property type="protein sequence ID" value="TFY77318.1"/>
    <property type="molecule type" value="Genomic_DNA"/>
</dbReference>
<protein>
    <submittedName>
        <fullName evidence="2">Uncharacterized protein</fullName>
    </submittedName>
</protein>
<dbReference type="AlphaFoldDB" id="A0A4Y9ZV12"/>
<evidence type="ECO:0000256" key="1">
    <source>
        <dbReference type="SAM" id="MobiDB-lite"/>
    </source>
</evidence>
<gene>
    <name evidence="2" type="ORF">EWM64_g6695</name>
</gene>
<evidence type="ECO:0000313" key="2">
    <source>
        <dbReference type="EMBL" id="TFY77318.1"/>
    </source>
</evidence>
<proteinExistence type="predicted"/>
<evidence type="ECO:0000313" key="3">
    <source>
        <dbReference type="Proteomes" id="UP000298061"/>
    </source>
</evidence>
<organism evidence="2 3">
    <name type="scientific">Hericium alpestre</name>
    <dbReference type="NCBI Taxonomy" id="135208"/>
    <lineage>
        <taxon>Eukaryota</taxon>
        <taxon>Fungi</taxon>
        <taxon>Dikarya</taxon>
        <taxon>Basidiomycota</taxon>
        <taxon>Agaricomycotina</taxon>
        <taxon>Agaricomycetes</taxon>
        <taxon>Russulales</taxon>
        <taxon>Hericiaceae</taxon>
        <taxon>Hericium</taxon>
    </lineage>
</organism>
<feature type="compositionally biased region" description="Polar residues" evidence="1">
    <location>
        <begin position="57"/>
        <end position="67"/>
    </location>
</feature>
<keyword evidence="3" id="KW-1185">Reference proteome</keyword>
<feature type="compositionally biased region" description="Basic and acidic residues" evidence="1">
    <location>
        <begin position="37"/>
        <end position="46"/>
    </location>
</feature>
<reference evidence="2 3" key="1">
    <citation type="submission" date="2019-02" db="EMBL/GenBank/DDBJ databases">
        <title>Genome sequencing of the rare red list fungi Hericium alpestre (H. flagellum).</title>
        <authorList>
            <person name="Buettner E."/>
            <person name="Kellner H."/>
        </authorList>
    </citation>
    <scope>NUCLEOTIDE SEQUENCE [LARGE SCALE GENOMIC DNA]</scope>
    <source>
        <strain evidence="2 3">DSM 108284</strain>
    </source>
</reference>
<feature type="region of interest" description="Disordered" evidence="1">
    <location>
        <begin position="35"/>
        <end position="76"/>
    </location>
</feature>